<reference evidence="6" key="1">
    <citation type="submission" date="2008-10" db="EMBL/GenBank/DDBJ databases">
        <title>Complete sequence of Desulfovibrio vulgaris str. 'Miyazaki F'.</title>
        <authorList>
            <person name="Lucas S."/>
            <person name="Copeland A."/>
            <person name="Lapidus A."/>
            <person name="Glavina del Rio T."/>
            <person name="Dalin E."/>
            <person name="Tice H."/>
            <person name="Bruce D."/>
            <person name="Goodwin L."/>
            <person name="Pitluck S."/>
            <person name="Sims D."/>
            <person name="Brettin T."/>
            <person name="Detter J.C."/>
            <person name="Han C."/>
            <person name="Larimer F."/>
            <person name="Land M."/>
            <person name="Hauser L."/>
            <person name="Kyrpides N."/>
            <person name="Mikhailova N."/>
            <person name="Hazen T.C."/>
            <person name="Richardson P."/>
        </authorList>
    </citation>
    <scope>NUCLEOTIDE SEQUENCE</scope>
    <source>
        <strain evidence="6">Miyazaki F</strain>
    </source>
</reference>
<dbReference type="InterPro" id="IPR001343">
    <property type="entry name" value="Hemolysn_Ca-bd"/>
</dbReference>
<feature type="domain" description="Calx-beta" evidence="5">
    <location>
        <begin position="1634"/>
        <end position="1679"/>
    </location>
</feature>
<sequence length="2537" mass="257554">MTRSPQGAAGRGAAPATDPVTLLLPAAGQELHFDANADSRFALGFPTDAAALERNGDDLVFSFPDGGRIVLSGFFEGNNADLLPEFSLPEGGTVSGYDFLAALEPDLLPAAGPGAGAGAAGGGVGDYSDDPGSLIASIDRLDPLTPFFWNSAVEPTLEAEGPLDTASGTLTFTLLPVNPDGSLASTLGGYEDNRPNQHLDPTGGNEQPLQLTVVFTPADNEVLTELSLTGFHEGTTISIGDPSFGPGSFVVTWPGQIVTLTPAQIAAGVFVRPPEDSSADMNLSATAAITDPDSGLSSVISGTFTLVIDAVADKPALEATAQSAPAAEETPVTVHAAATFTDLDGSERHFIEVRDIPTDWVLTGALPQGWVIVDPVTHQPIATPVHDLGENTTYTLVIEVTDATTAGYGGVNSGDSASIGADLTFNPRDWSDERWGDATPRDGEGGTTLTVAAVAQETVTDGELTTGNNISETTETVVVSRTEDHPDITPEGSTGHALTLVADETAGVQLHGGKGDVDPSTPSGLSASVNAVLAGLGLSAADALSATRGSVTFNLHSDGSGEAAGNQASPSAVSIAWDAAQAVPEGTVLRTTSGADISLVVDENDPHVLRGVFTEGGVQHTAFVVVIADANLSGAGSATVTFVQYTPLAHGNTGNHDEGLDLPTFSFTVSDDEGDTASATVQVTVRDDGPTANADNNTFDEATVTAIDGNVLTGESSHGTDSTPDASGTDGWAGTDGGTGSGAVTGFSVVVGSTTYSGLALDTPVTILNPGTSVPAGTFTLHADGSYTFTRAPGQDIADSFTMKVNYTVKDGDGDTASSTLTLKLNAAPTLQLSLTGDSQVYEDAAHGARVNPAGSTGGADGWNASGDNSHDIATYTVNWSYAGGRATGGTFAAGSFAFDVTLKDGSAKFDADTTNNTTMANTGDVTWAVPNGSGGWTAMTFNLTTADGRAALVAALNADLAERYGSNAEGESYVRVSGVSADGKTLTFTVLDGCPLDNALPVRVAAIDDRLGDNNENYSVQIGNIHPAEDTPSSMDVVIAGQRSQTTTVYDEGNAAEGDGFRVGLESPVPAQESDGTAQLTVVLYEKDGDLYTLNEGPAQNITVSLKFGATGDTAGADQDYFTTTSYTLKPTDWTWNATEGRWEAKVPVTLADDRLSEGSESFTVKLTGVSGHEAGLNDAKTTATVTITDDTAAGHEAKLDGPSLEYFGPETVVREPVAPGESAEFTGGVNTTGTVNTAGYTIILTEVAAQDVVVWLKLGSAGLGTDFRTGTGLHAASDVSGLPGYADRPEGADFYVIVKAGAASARFTVDILHDHDTAADGHGVDAGTDTVSWTIVDMQGSEVRFTPGDSGSTSTETIADDMRGPVVSITELDATQNTADGTTTIKVGLGNDADGHATANEDVTVTLQVVGSDGSVHEYTVTIPAGQDTGSLTLPIPHTDYYHVRVVGTDGGETRHDDGFRFVDVTGPGGGGGTDHGRVTLGLAAHDLPEGASHDGVNQAVYTVTGSLSDNYRPLLNGDVSFTLKTFDNSAHSPADYTASNVTVTVDSGLMVLAKMSATDSFSVDVLEDGTAVFTIPDLQFLGGTHAVSISFAPDGTAAIFVDGTAADGLIATLIEDHLLHGAVTVTGPTPIVSVVDDHRVEGDETYSVVLSNLSGNATVAGDGHGAMDSVTIIDNDAPTVLVTISDHTGAQTDTATEGQAHPLTVSVSLVDADGHPLALGDGPVTFQLTFSGTAEQGKDFAPYTTLVTIPDGGSAASVQVSLPDDYISDGNRTFVVTATPVANDPYNGYPAGFIGSGSSAEVTIIDHVNGPDVTLTASTTSISENNGSASFGISMDKAVEEDATFTVRVDFGPGMTEADLAGVKIGSGSVSTAGITKVLGADNVTVTGWEFQVTVPKGSAGGGAFSVVTRNDYETEGKETFTVSLVDSHGGEIGSLGAAHTVTVNDTLDGPQVYLDTKGGYGTAEEGGSAELHIGMTKTAVADFSVDLTVQTPELLVPGSTATLWIKTASGDWQAVDTAVAIGTDGSLRVTVPAGTVDAKVQFDLAGNDMVGDKHTFTVTLDGVADGESAVRSVGSLTATFAEESHNAITYQFAGSAPDSNAVVTYTLKGVAFANVVSVTVDGQPVTITKVGSQATFTVTGAAGAAISDRITVTFKDANAAADKAALTIGSSVRLSADIAVTDTTPGLMAAATLIALTGDEAALATGVLHTSDLLAGVEDPSPHGAGIGFGANASAADGMGHTGSGWTVDTASGELHYSLTGDGHYTYTAHDLGDAADKVTATLTTHVQTGTVFDGSDDAHGIGLIVAGSAHGDTITGSSGDDRIHGGAGNDHLYGGSGNDVLHGGDGNDVLHGGDGNDYLDGGAGVNTLYGDAGDDTLVVHDTGGGTGVADGYLDNHDFAGLHGGDGYDTLLVQGEDVTLDFSRIAADTVTGIEAIDLTAHGAQHVTLSLDDLTSSDTGSLAVVFGETPVLSASTAASSEHAADGSVTFTAARGDSVTLTGLTSIQIASIGDLTDTHDHQLLIHQVVSSTSGG</sequence>
<evidence type="ECO:0000256" key="4">
    <source>
        <dbReference type="SAM" id="MobiDB-lite"/>
    </source>
</evidence>
<dbReference type="GO" id="GO:0005509">
    <property type="term" value="F:calcium ion binding"/>
    <property type="evidence" value="ECO:0007669"/>
    <property type="project" value="InterPro"/>
</dbReference>
<evidence type="ECO:0000256" key="2">
    <source>
        <dbReference type="ARBA" id="ARBA00022737"/>
    </source>
</evidence>
<dbReference type="STRING" id="883.DvMF_1161"/>
<evidence type="ECO:0000256" key="1">
    <source>
        <dbReference type="ARBA" id="ARBA00022729"/>
    </source>
</evidence>
<keyword evidence="2" id="KW-0677">Repeat</keyword>
<gene>
    <name evidence="6" type="ordered locus">DvMF_1161</name>
</gene>
<feature type="region of interest" description="Disordered" evidence="4">
    <location>
        <begin position="711"/>
        <end position="737"/>
    </location>
</feature>
<dbReference type="eggNOG" id="COG2931">
    <property type="taxonomic scope" value="Bacteria"/>
</dbReference>
<dbReference type="GO" id="GO:0016020">
    <property type="term" value="C:membrane"/>
    <property type="evidence" value="ECO:0007669"/>
    <property type="project" value="InterPro"/>
</dbReference>
<dbReference type="InterPro" id="IPR018511">
    <property type="entry name" value="Hemolysin-typ_Ca-bd_CS"/>
</dbReference>
<protein>
    <submittedName>
        <fullName evidence="6">Hemolysin-type calcium-binding region</fullName>
    </submittedName>
</protein>
<dbReference type="PRINTS" id="PR00313">
    <property type="entry name" value="CABNDNGRPT"/>
</dbReference>
<dbReference type="SUPFAM" id="SSF51120">
    <property type="entry name" value="beta-Roll"/>
    <property type="match status" value="1"/>
</dbReference>
<dbReference type="Pfam" id="PF00353">
    <property type="entry name" value="HemolysinCabind"/>
    <property type="match status" value="2"/>
</dbReference>
<feature type="domain" description="Calx-beta" evidence="5">
    <location>
        <begin position="1518"/>
        <end position="1550"/>
    </location>
</feature>
<keyword evidence="3" id="KW-0106">Calcium</keyword>
<dbReference type="EMBL" id="CP001197">
    <property type="protein sequence ID" value="ACL08115.1"/>
    <property type="molecule type" value="Genomic_DNA"/>
</dbReference>
<proteinExistence type="predicted"/>
<evidence type="ECO:0000313" key="6">
    <source>
        <dbReference type="EMBL" id="ACL08115.1"/>
    </source>
</evidence>
<dbReference type="InterPro" id="IPR011049">
    <property type="entry name" value="Serralysin-like_metalloprot_C"/>
</dbReference>
<evidence type="ECO:0000259" key="5">
    <source>
        <dbReference type="Pfam" id="PF03160"/>
    </source>
</evidence>
<dbReference type="Pfam" id="PF17963">
    <property type="entry name" value="Big_9"/>
    <property type="match status" value="1"/>
</dbReference>
<dbReference type="SUPFAM" id="SSF141072">
    <property type="entry name" value="CalX-like"/>
    <property type="match status" value="4"/>
</dbReference>
<evidence type="ECO:0000256" key="3">
    <source>
        <dbReference type="ARBA" id="ARBA00022837"/>
    </source>
</evidence>
<dbReference type="Pfam" id="PF03160">
    <property type="entry name" value="Calx-beta"/>
    <property type="match status" value="4"/>
</dbReference>
<dbReference type="InterPro" id="IPR038081">
    <property type="entry name" value="CalX-like_sf"/>
</dbReference>
<dbReference type="KEGG" id="dvm:DvMF_1161"/>
<organism evidence="6">
    <name type="scientific">Nitratidesulfovibrio vulgaris (strain DSM 19637 / Miyazaki F)</name>
    <name type="common">Desulfovibrio vulgaris</name>
    <dbReference type="NCBI Taxonomy" id="883"/>
    <lineage>
        <taxon>Bacteria</taxon>
        <taxon>Pseudomonadati</taxon>
        <taxon>Thermodesulfobacteriota</taxon>
        <taxon>Desulfovibrionia</taxon>
        <taxon>Desulfovibrionales</taxon>
        <taxon>Desulfovibrionaceae</taxon>
        <taxon>Nitratidesulfovibrio</taxon>
    </lineage>
</organism>
<dbReference type="OrthoDB" id="5436696at2"/>
<dbReference type="GO" id="GO:0007154">
    <property type="term" value="P:cell communication"/>
    <property type="evidence" value="ECO:0007669"/>
    <property type="project" value="InterPro"/>
</dbReference>
<dbReference type="Gene3D" id="2.60.40.2030">
    <property type="match status" value="4"/>
</dbReference>
<feature type="domain" description="Calx-beta" evidence="5">
    <location>
        <begin position="1732"/>
        <end position="1810"/>
    </location>
</feature>
<dbReference type="InterPro" id="IPR003644">
    <property type="entry name" value="Calx_beta"/>
</dbReference>
<accession>B8DKF3</accession>
<feature type="region of interest" description="Disordered" evidence="4">
    <location>
        <begin position="186"/>
        <end position="207"/>
    </location>
</feature>
<dbReference type="HOGENOM" id="CLU_228980_0_0_7"/>
<feature type="compositionally biased region" description="Polar residues" evidence="4">
    <location>
        <begin position="713"/>
        <end position="724"/>
    </location>
</feature>
<name>B8DKF3_NITV9</name>
<feature type="domain" description="Calx-beta" evidence="5">
    <location>
        <begin position="1065"/>
        <end position="1192"/>
    </location>
</feature>
<keyword evidence="1" id="KW-0732">Signal</keyword>
<dbReference type="PROSITE" id="PS00330">
    <property type="entry name" value="HEMOLYSIN_CALCIUM"/>
    <property type="match status" value="2"/>
</dbReference>